<gene>
    <name evidence="1" type="ORF">HNQ08_004630</name>
</gene>
<comment type="caution">
    <text evidence="1">The sequence shown here is derived from an EMBL/GenBank/DDBJ whole genome shotgun (WGS) entry which is preliminary data.</text>
</comment>
<organism evidence="1 2">
    <name type="scientific">Deinococcus humi</name>
    <dbReference type="NCBI Taxonomy" id="662880"/>
    <lineage>
        <taxon>Bacteria</taxon>
        <taxon>Thermotogati</taxon>
        <taxon>Deinococcota</taxon>
        <taxon>Deinococci</taxon>
        <taxon>Deinococcales</taxon>
        <taxon>Deinococcaceae</taxon>
        <taxon>Deinococcus</taxon>
    </lineage>
</organism>
<evidence type="ECO:0000313" key="2">
    <source>
        <dbReference type="Proteomes" id="UP000552709"/>
    </source>
</evidence>
<name>A0A7W8JYI0_9DEIO</name>
<dbReference type="EMBL" id="JACHFL010000018">
    <property type="protein sequence ID" value="MBB5365509.1"/>
    <property type="molecule type" value="Genomic_DNA"/>
</dbReference>
<keyword evidence="2" id="KW-1185">Reference proteome</keyword>
<accession>A0A7W8JYI0</accession>
<proteinExistence type="predicted"/>
<reference evidence="1 2" key="1">
    <citation type="submission" date="2020-08" db="EMBL/GenBank/DDBJ databases">
        <title>Genomic Encyclopedia of Type Strains, Phase IV (KMG-IV): sequencing the most valuable type-strain genomes for metagenomic binning, comparative biology and taxonomic classification.</title>
        <authorList>
            <person name="Goeker M."/>
        </authorList>
    </citation>
    <scope>NUCLEOTIDE SEQUENCE [LARGE SCALE GENOMIC DNA]</scope>
    <source>
        <strain evidence="1 2">DSM 27939</strain>
    </source>
</reference>
<sequence length="70" mass="7659">MQDLNVEQDARVQSLGAPEYDVPGQRYLVRPEMAVRNPDGTIMLKYLLFVYAESAGRLSGTLGCGGEITP</sequence>
<protein>
    <submittedName>
        <fullName evidence="1">Uncharacterized protein</fullName>
    </submittedName>
</protein>
<evidence type="ECO:0000313" key="1">
    <source>
        <dbReference type="EMBL" id="MBB5365509.1"/>
    </source>
</evidence>
<dbReference type="Proteomes" id="UP000552709">
    <property type="component" value="Unassembled WGS sequence"/>
</dbReference>
<dbReference type="AlphaFoldDB" id="A0A7W8JYI0"/>